<gene>
    <name evidence="2" type="ORF">CORT_0A03900</name>
</gene>
<evidence type="ECO:0000256" key="1">
    <source>
        <dbReference type="SAM" id="MobiDB-lite"/>
    </source>
</evidence>
<name>H8WWF4_CANO9</name>
<keyword evidence="3" id="KW-1185">Reference proteome</keyword>
<feature type="compositionally biased region" description="Polar residues" evidence="1">
    <location>
        <begin position="160"/>
        <end position="194"/>
    </location>
</feature>
<protein>
    <submittedName>
        <fullName evidence="2">Uncharacterized protein</fullName>
    </submittedName>
</protein>
<feature type="compositionally biased region" description="Polar residues" evidence="1">
    <location>
        <begin position="103"/>
        <end position="117"/>
    </location>
</feature>
<reference evidence="2 3" key="1">
    <citation type="journal article" date="2012" name="PLoS ONE">
        <title>Sequence and analysis of the genome of the pathogenic yeast Candida orthopsilosis.</title>
        <authorList>
            <person name="Riccombeni A."/>
            <person name="Vidanes G."/>
            <person name="Proux-Wera E."/>
            <person name="Wolfe K.H."/>
            <person name="Butler G."/>
        </authorList>
    </citation>
    <scope>NUCLEOTIDE SEQUENCE [LARGE SCALE GENOMIC DNA]</scope>
    <source>
        <strain evidence="2 3">Co 90-125</strain>
    </source>
</reference>
<feature type="compositionally biased region" description="Polar residues" evidence="1">
    <location>
        <begin position="45"/>
        <end position="57"/>
    </location>
</feature>
<dbReference type="HOGENOM" id="CLU_560186_0_0_1"/>
<dbReference type="EMBL" id="HE681719">
    <property type="protein sequence ID" value="CCG20778.1"/>
    <property type="molecule type" value="Genomic_DNA"/>
</dbReference>
<dbReference type="OrthoDB" id="4025857at2759"/>
<dbReference type="Proteomes" id="UP000005018">
    <property type="component" value="Chromosome 1"/>
</dbReference>
<dbReference type="KEGG" id="cot:CORT_0A03900"/>
<organism evidence="2 3">
    <name type="scientific">Candida orthopsilosis (strain 90-125)</name>
    <name type="common">Yeast</name>
    <dbReference type="NCBI Taxonomy" id="1136231"/>
    <lineage>
        <taxon>Eukaryota</taxon>
        <taxon>Fungi</taxon>
        <taxon>Dikarya</taxon>
        <taxon>Ascomycota</taxon>
        <taxon>Saccharomycotina</taxon>
        <taxon>Pichiomycetes</taxon>
        <taxon>Debaryomycetaceae</taxon>
        <taxon>Candida/Lodderomyces clade</taxon>
        <taxon>Candida</taxon>
    </lineage>
</organism>
<feature type="region of interest" description="Disordered" evidence="1">
    <location>
        <begin position="1"/>
        <end position="57"/>
    </location>
</feature>
<feature type="region of interest" description="Disordered" evidence="1">
    <location>
        <begin position="355"/>
        <end position="382"/>
    </location>
</feature>
<evidence type="ECO:0000313" key="3">
    <source>
        <dbReference type="Proteomes" id="UP000005018"/>
    </source>
</evidence>
<feature type="compositionally biased region" description="Polar residues" evidence="1">
    <location>
        <begin position="7"/>
        <end position="19"/>
    </location>
</feature>
<accession>H8WWF4</accession>
<feature type="compositionally biased region" description="Polar residues" evidence="1">
    <location>
        <begin position="366"/>
        <end position="382"/>
    </location>
</feature>
<feature type="compositionally biased region" description="Low complexity" evidence="1">
    <location>
        <begin position="118"/>
        <end position="136"/>
    </location>
</feature>
<evidence type="ECO:0000313" key="2">
    <source>
        <dbReference type="EMBL" id="CCG20778.1"/>
    </source>
</evidence>
<proteinExistence type="predicted"/>
<dbReference type="AlphaFoldDB" id="H8WWF4"/>
<feature type="region of interest" description="Disordered" evidence="1">
    <location>
        <begin position="80"/>
        <end position="247"/>
    </location>
</feature>
<feature type="compositionally biased region" description="Polar residues" evidence="1">
    <location>
        <begin position="226"/>
        <end position="235"/>
    </location>
</feature>
<dbReference type="eggNOG" id="ENOG502T62Y">
    <property type="taxonomic scope" value="Eukaryota"/>
</dbReference>
<dbReference type="GeneID" id="14537414"/>
<sequence length="523" mass="58140">MPVQFEKPTSMSLQSSPARPTSLYVTPPLELSDDEGTEDHKDLHSNSTLTPLSSLKSNTTLKQDHEQILEQRLATTLPSLAISTPPITPKDDDLFFFKPPQKRVSSGNTLQSDNGGTSPDPSSPSSSTPKRILSSPARFMKRLSMRLRSGSDVDLKRKPPSTSKNLDTRVTSPSPDSTVFDPRSNSLEQNPTTPQEDKSLKSSKSIRMKISRPQLDNLSTHEKNKSNSCIVSESGSPRKRDSSGMTSMESPLAQLSYSFTSPVNSCVTKHSQQLASAQFNEKMDLSNFDDESSFYDSTFASRDSMISIGRNSEVRNSVVQKHFSIGGESDIFRTPPQYPGSTNTEAAALDELSASPENEVKRNHSRQAIHNSSPLQSRKSHASYSTVETSPFLKLNIFLEDSQLTPPPSSRTAASSTETSFTLLSDNHDFMAIKLRKDKLQNINELVNVIIFKIINKKPNIKVNDINLSIFFKDSHLKPILLKEPVTKKNSAMRNKEVSLLDNDGLLLDYVQLKRKLYIRAQF</sequence>
<dbReference type="RefSeq" id="XP_003866218.1">
    <property type="nucleotide sequence ID" value="XM_003866170.1"/>
</dbReference>